<organism evidence="3 4">
    <name type="scientific">Stylosanthes scabra</name>
    <dbReference type="NCBI Taxonomy" id="79078"/>
    <lineage>
        <taxon>Eukaryota</taxon>
        <taxon>Viridiplantae</taxon>
        <taxon>Streptophyta</taxon>
        <taxon>Embryophyta</taxon>
        <taxon>Tracheophyta</taxon>
        <taxon>Spermatophyta</taxon>
        <taxon>Magnoliopsida</taxon>
        <taxon>eudicotyledons</taxon>
        <taxon>Gunneridae</taxon>
        <taxon>Pentapetalae</taxon>
        <taxon>rosids</taxon>
        <taxon>fabids</taxon>
        <taxon>Fabales</taxon>
        <taxon>Fabaceae</taxon>
        <taxon>Papilionoideae</taxon>
        <taxon>50 kb inversion clade</taxon>
        <taxon>dalbergioids sensu lato</taxon>
        <taxon>Dalbergieae</taxon>
        <taxon>Pterocarpus clade</taxon>
        <taxon>Stylosanthes</taxon>
    </lineage>
</organism>
<evidence type="ECO:0000256" key="2">
    <source>
        <dbReference type="ARBA" id="ARBA00023242"/>
    </source>
</evidence>
<keyword evidence="4" id="KW-1185">Reference proteome</keyword>
<gene>
    <name evidence="3" type="ORF">PIB30_108097</name>
</gene>
<keyword evidence="2" id="KW-0539">Nucleus</keyword>
<sequence length="102" mass="12125">IGKADFLTTMEELLAGHSDPLLMRFKIFAVKFDEQASKSKEWFRKIERRFGRNSDIYKSVIDLKHVIGFTEFYERLWLLLEGHEDLFMEYVDLSVQLHSIPI</sequence>
<dbReference type="SUPFAM" id="SSF47762">
    <property type="entry name" value="PAH2 domain"/>
    <property type="match status" value="1"/>
</dbReference>
<feature type="non-terminal residue" evidence="3">
    <location>
        <position position="1"/>
    </location>
</feature>
<comment type="caution">
    <text evidence="3">The sequence shown here is derived from an EMBL/GenBank/DDBJ whole genome shotgun (WGS) entry which is preliminary data.</text>
</comment>
<dbReference type="Proteomes" id="UP001341840">
    <property type="component" value="Unassembled WGS sequence"/>
</dbReference>
<reference evidence="3 4" key="1">
    <citation type="journal article" date="2023" name="Plants (Basel)">
        <title>Bridging the Gap: Combining Genomics and Transcriptomics Approaches to Understand Stylosanthes scabra, an Orphan Legume from the Brazilian Caatinga.</title>
        <authorList>
            <person name="Ferreira-Neto J.R.C."/>
            <person name="da Silva M.D."/>
            <person name="Binneck E."/>
            <person name="de Melo N.F."/>
            <person name="da Silva R.H."/>
            <person name="de Melo A.L.T.M."/>
            <person name="Pandolfi V."/>
            <person name="Bustamante F.O."/>
            <person name="Brasileiro-Vidal A.C."/>
            <person name="Benko-Iseppon A.M."/>
        </authorList>
    </citation>
    <scope>NUCLEOTIDE SEQUENCE [LARGE SCALE GENOMIC DNA]</scope>
    <source>
        <tissue evidence="3">Leaves</tissue>
    </source>
</reference>
<dbReference type="EMBL" id="JASCZI010186125">
    <property type="protein sequence ID" value="MED6190683.1"/>
    <property type="molecule type" value="Genomic_DNA"/>
</dbReference>
<evidence type="ECO:0000256" key="1">
    <source>
        <dbReference type="ARBA" id="ARBA00004123"/>
    </source>
</evidence>
<evidence type="ECO:0000313" key="4">
    <source>
        <dbReference type="Proteomes" id="UP001341840"/>
    </source>
</evidence>
<evidence type="ECO:0000313" key="3">
    <source>
        <dbReference type="EMBL" id="MED6190683.1"/>
    </source>
</evidence>
<name>A0ABU6X212_9FABA</name>
<protein>
    <submittedName>
        <fullName evidence="3">Uncharacterized protein</fullName>
    </submittedName>
</protein>
<dbReference type="InterPro" id="IPR036600">
    <property type="entry name" value="PAH_sf"/>
</dbReference>
<proteinExistence type="predicted"/>
<comment type="subcellular location">
    <subcellularLocation>
        <location evidence="1">Nucleus</location>
    </subcellularLocation>
</comment>
<accession>A0ABU6X212</accession>